<comment type="similarity">
    <text evidence="2">Belongs to the SMN family.</text>
</comment>
<feature type="region of interest" description="Disordered" evidence="6">
    <location>
        <begin position="158"/>
        <end position="192"/>
    </location>
</feature>
<dbReference type="Proteomes" id="UP001270362">
    <property type="component" value="Unassembled WGS sequence"/>
</dbReference>
<feature type="region of interest" description="Disordered" evidence="6">
    <location>
        <begin position="34"/>
        <end position="113"/>
    </location>
</feature>
<feature type="compositionally biased region" description="Acidic residues" evidence="6">
    <location>
        <begin position="166"/>
        <end position="177"/>
    </location>
</feature>
<dbReference type="PANTHER" id="PTHR39267">
    <property type="entry name" value="SURVIVAL MOTOR NEURON-LIKE PROTEIN 1"/>
    <property type="match status" value="1"/>
</dbReference>
<evidence type="ECO:0000256" key="5">
    <source>
        <dbReference type="ARBA" id="ARBA00023242"/>
    </source>
</evidence>
<comment type="caution">
    <text evidence="8">The sequence shown here is derived from an EMBL/GenBank/DDBJ whole genome shotgun (WGS) entry which is preliminary data.</text>
</comment>
<dbReference type="InterPro" id="IPR049481">
    <property type="entry name" value="SMN_G2-BD"/>
</dbReference>
<reference evidence="8" key="1">
    <citation type="journal article" date="2023" name="Mol. Phylogenet. Evol.">
        <title>Genome-scale phylogeny and comparative genomics of the fungal order Sordariales.</title>
        <authorList>
            <person name="Hensen N."/>
            <person name="Bonometti L."/>
            <person name="Westerberg I."/>
            <person name="Brannstrom I.O."/>
            <person name="Guillou S."/>
            <person name="Cros-Aarteil S."/>
            <person name="Calhoun S."/>
            <person name="Haridas S."/>
            <person name="Kuo A."/>
            <person name="Mondo S."/>
            <person name="Pangilinan J."/>
            <person name="Riley R."/>
            <person name="LaButti K."/>
            <person name="Andreopoulos B."/>
            <person name="Lipzen A."/>
            <person name="Chen C."/>
            <person name="Yan M."/>
            <person name="Daum C."/>
            <person name="Ng V."/>
            <person name="Clum A."/>
            <person name="Steindorff A."/>
            <person name="Ohm R.A."/>
            <person name="Martin F."/>
            <person name="Silar P."/>
            <person name="Natvig D.O."/>
            <person name="Lalanne C."/>
            <person name="Gautier V."/>
            <person name="Ament-Velasquez S.L."/>
            <person name="Kruys A."/>
            <person name="Hutchinson M.I."/>
            <person name="Powell A.J."/>
            <person name="Barry K."/>
            <person name="Miller A.N."/>
            <person name="Grigoriev I.V."/>
            <person name="Debuchy R."/>
            <person name="Gladieux P."/>
            <person name="Hiltunen Thoren M."/>
            <person name="Johannesson H."/>
        </authorList>
    </citation>
    <scope>NUCLEOTIDE SEQUENCE</scope>
    <source>
        <strain evidence="8">CBS 314.62</strain>
    </source>
</reference>
<evidence type="ECO:0000256" key="2">
    <source>
        <dbReference type="ARBA" id="ARBA00005371"/>
    </source>
</evidence>
<dbReference type="InterPro" id="IPR040424">
    <property type="entry name" value="Smn1"/>
</dbReference>
<dbReference type="GO" id="GO:0005634">
    <property type="term" value="C:nucleus"/>
    <property type="evidence" value="ECO:0007669"/>
    <property type="project" value="UniProtKB-SubCell"/>
</dbReference>
<dbReference type="CDD" id="cd22852">
    <property type="entry name" value="SMN_C"/>
    <property type="match status" value="1"/>
</dbReference>
<sequence length="192" mass="20641">MAAAHEEIWDDSALVESWNQALDEYKKYHSIHATGGTVADIAPADPKTVRWDAKPETDAADEPIEDGQVVEEGDETRPTPAREVDESASQQPEPGQAETPSGAGPAPAFGPQALLESVQDEDMKKLLMSWYYAGYYTGLVEGKQQAGKAPDVYDVSGAVGGVLEEPVPDDDEDDDDHGDGPAPSIYFHNSLK</sequence>
<protein>
    <recommendedName>
        <fullName evidence="7">Survival Motor Neuron Gemin2-binding domain-containing protein</fullName>
    </recommendedName>
</protein>
<dbReference type="InterPro" id="IPR047313">
    <property type="entry name" value="SMN_C"/>
</dbReference>
<accession>A0AAE1C920</accession>
<dbReference type="EMBL" id="JAULSO010000004">
    <property type="protein sequence ID" value="KAK3683621.1"/>
    <property type="molecule type" value="Genomic_DNA"/>
</dbReference>
<dbReference type="AlphaFoldDB" id="A0AAE1C920"/>
<evidence type="ECO:0000256" key="1">
    <source>
        <dbReference type="ARBA" id="ARBA00004123"/>
    </source>
</evidence>
<comment type="subcellular location">
    <subcellularLocation>
        <location evidence="1">Nucleus</location>
    </subcellularLocation>
</comment>
<proteinExistence type="inferred from homology"/>
<evidence type="ECO:0000259" key="7">
    <source>
        <dbReference type="Pfam" id="PF20636"/>
    </source>
</evidence>
<evidence type="ECO:0000256" key="6">
    <source>
        <dbReference type="SAM" id="MobiDB-lite"/>
    </source>
</evidence>
<feature type="compositionally biased region" description="Basic and acidic residues" evidence="6">
    <location>
        <begin position="47"/>
        <end position="57"/>
    </location>
</feature>
<reference evidence="8" key="2">
    <citation type="submission" date="2023-06" db="EMBL/GenBank/DDBJ databases">
        <authorList>
            <consortium name="Lawrence Berkeley National Laboratory"/>
            <person name="Haridas S."/>
            <person name="Hensen N."/>
            <person name="Bonometti L."/>
            <person name="Westerberg I."/>
            <person name="Brannstrom I.O."/>
            <person name="Guillou S."/>
            <person name="Cros-Aarteil S."/>
            <person name="Calhoun S."/>
            <person name="Kuo A."/>
            <person name="Mondo S."/>
            <person name="Pangilinan J."/>
            <person name="Riley R."/>
            <person name="Labutti K."/>
            <person name="Andreopoulos B."/>
            <person name="Lipzen A."/>
            <person name="Chen C."/>
            <person name="Yanf M."/>
            <person name="Daum C."/>
            <person name="Ng V."/>
            <person name="Clum A."/>
            <person name="Steindorff A."/>
            <person name="Ohm R."/>
            <person name="Martin F."/>
            <person name="Silar P."/>
            <person name="Natvig D."/>
            <person name="Lalanne C."/>
            <person name="Gautier V."/>
            <person name="Ament-Velasquez S.L."/>
            <person name="Kruys A."/>
            <person name="Hutchinson M.I."/>
            <person name="Powell A.J."/>
            <person name="Barry K."/>
            <person name="Miller A.N."/>
            <person name="Grigoriev I.V."/>
            <person name="Debuchy R."/>
            <person name="Gladieux P."/>
            <person name="Thoren M.H."/>
            <person name="Johannesson H."/>
        </authorList>
    </citation>
    <scope>NUCLEOTIDE SEQUENCE</scope>
    <source>
        <strain evidence="8">CBS 314.62</strain>
    </source>
</reference>
<feature type="compositionally biased region" description="Basic and acidic residues" evidence="6">
    <location>
        <begin position="75"/>
        <end position="85"/>
    </location>
</feature>
<keyword evidence="4" id="KW-0508">mRNA splicing</keyword>
<evidence type="ECO:0000313" key="8">
    <source>
        <dbReference type="EMBL" id="KAK3683621.1"/>
    </source>
</evidence>
<feature type="compositionally biased region" description="Acidic residues" evidence="6">
    <location>
        <begin position="58"/>
        <end position="74"/>
    </location>
</feature>
<dbReference type="PANTHER" id="PTHR39267:SF1">
    <property type="entry name" value="SURVIVAL MOTOR NEURON PROTEIN"/>
    <property type="match status" value="1"/>
</dbReference>
<evidence type="ECO:0000256" key="4">
    <source>
        <dbReference type="ARBA" id="ARBA00023187"/>
    </source>
</evidence>
<name>A0AAE1C920_9PEZI</name>
<evidence type="ECO:0000313" key="9">
    <source>
        <dbReference type="Proteomes" id="UP001270362"/>
    </source>
</evidence>
<organism evidence="8 9">
    <name type="scientific">Podospora appendiculata</name>
    <dbReference type="NCBI Taxonomy" id="314037"/>
    <lineage>
        <taxon>Eukaryota</taxon>
        <taxon>Fungi</taxon>
        <taxon>Dikarya</taxon>
        <taxon>Ascomycota</taxon>
        <taxon>Pezizomycotina</taxon>
        <taxon>Sordariomycetes</taxon>
        <taxon>Sordariomycetidae</taxon>
        <taxon>Sordariales</taxon>
        <taxon>Podosporaceae</taxon>
        <taxon>Podospora</taxon>
    </lineage>
</organism>
<keyword evidence="3" id="KW-0507">mRNA processing</keyword>
<gene>
    <name evidence="8" type="ORF">B0T22DRAFT_483457</name>
</gene>
<dbReference type="CDD" id="cd22851">
    <property type="entry name" value="SMN_N"/>
    <property type="match status" value="1"/>
</dbReference>
<keyword evidence="5" id="KW-0539">Nucleus</keyword>
<feature type="compositionally biased region" description="Low complexity" evidence="6">
    <location>
        <begin position="102"/>
        <end position="111"/>
    </location>
</feature>
<keyword evidence="9" id="KW-1185">Reference proteome</keyword>
<dbReference type="GO" id="GO:0006397">
    <property type="term" value="P:mRNA processing"/>
    <property type="evidence" value="ECO:0007669"/>
    <property type="project" value="UniProtKB-KW"/>
</dbReference>
<dbReference type="GO" id="GO:0008380">
    <property type="term" value="P:RNA splicing"/>
    <property type="evidence" value="ECO:0007669"/>
    <property type="project" value="UniProtKB-KW"/>
</dbReference>
<feature type="domain" description="Survival Motor Neuron Gemin2-binding" evidence="7">
    <location>
        <begin position="4"/>
        <end position="29"/>
    </location>
</feature>
<evidence type="ECO:0000256" key="3">
    <source>
        <dbReference type="ARBA" id="ARBA00022664"/>
    </source>
</evidence>
<dbReference type="Pfam" id="PF20636">
    <property type="entry name" value="SMN_G2-BD"/>
    <property type="match status" value="1"/>
</dbReference>